<dbReference type="EMBL" id="JBFMIA010000007">
    <property type="protein sequence ID" value="MEW9502131.1"/>
    <property type="molecule type" value="Genomic_DNA"/>
</dbReference>
<evidence type="ECO:0000313" key="3">
    <source>
        <dbReference type="EMBL" id="MEW9502131.1"/>
    </source>
</evidence>
<dbReference type="Proteomes" id="UP001556040">
    <property type="component" value="Unassembled WGS sequence"/>
</dbReference>
<feature type="domain" description="Thioredoxin" evidence="2">
    <location>
        <begin position="50"/>
        <end position="190"/>
    </location>
</feature>
<name>A0ABV3Q4S6_9BACL</name>
<gene>
    <name evidence="3" type="ORF">AB1471_10015</name>
</gene>
<dbReference type="InterPro" id="IPR050553">
    <property type="entry name" value="Thioredoxin_ResA/DsbE_sf"/>
</dbReference>
<dbReference type="InterPro" id="IPR000866">
    <property type="entry name" value="AhpC/TSA"/>
</dbReference>
<protein>
    <submittedName>
        <fullName evidence="3">Redoxin domain-containing protein</fullName>
    </submittedName>
</protein>
<dbReference type="InterPro" id="IPR013766">
    <property type="entry name" value="Thioredoxin_domain"/>
</dbReference>
<keyword evidence="1" id="KW-1015">Disulfide bond</keyword>
<dbReference type="PROSITE" id="PS51352">
    <property type="entry name" value="THIOREDOXIN_2"/>
    <property type="match status" value="1"/>
</dbReference>
<evidence type="ECO:0000313" key="4">
    <source>
        <dbReference type="Proteomes" id="UP001556040"/>
    </source>
</evidence>
<dbReference type="Gene3D" id="3.40.30.10">
    <property type="entry name" value="Glutaredoxin"/>
    <property type="match status" value="1"/>
</dbReference>
<dbReference type="CDD" id="cd02966">
    <property type="entry name" value="TlpA_like_family"/>
    <property type="match status" value="1"/>
</dbReference>
<dbReference type="InterPro" id="IPR017937">
    <property type="entry name" value="Thioredoxin_CS"/>
</dbReference>
<dbReference type="PANTHER" id="PTHR42852:SF17">
    <property type="entry name" value="THIOREDOXIN-LIKE PROTEIN HI_1115"/>
    <property type="match status" value="1"/>
</dbReference>
<reference evidence="3 4" key="1">
    <citation type="journal article" date="1979" name="Int. J. Syst. Evol. Microbiol.">
        <title>Bacillus globisporus subsp. marinus subsp. nov.</title>
        <authorList>
            <person name="Liu H."/>
        </authorList>
    </citation>
    <scope>NUCLEOTIDE SEQUENCE [LARGE SCALE GENOMIC DNA]</scope>
    <source>
        <strain evidence="3 4">DSM 1297</strain>
    </source>
</reference>
<proteinExistence type="predicted"/>
<dbReference type="InterPro" id="IPR036249">
    <property type="entry name" value="Thioredoxin-like_sf"/>
</dbReference>
<evidence type="ECO:0000259" key="2">
    <source>
        <dbReference type="PROSITE" id="PS51352"/>
    </source>
</evidence>
<accession>A0ABV3Q4S6</accession>
<evidence type="ECO:0000256" key="1">
    <source>
        <dbReference type="ARBA" id="ARBA00023157"/>
    </source>
</evidence>
<dbReference type="RefSeq" id="WP_367779618.1">
    <property type="nucleotide sequence ID" value="NZ_JBFMIA010000007.1"/>
</dbReference>
<dbReference type="Pfam" id="PF00578">
    <property type="entry name" value="AhpC-TSA"/>
    <property type="match status" value="1"/>
</dbReference>
<sequence length="190" mass="21308">MKRLIQSGTWALVVGVFGFYLLMTNPNGGTFDEPRLEGDTAVTTQPVATADIAKAAPDFALQNLQGETIKLSDFRGKKVVINFWTTWCPPCQDEIPELQAFYDEFIRDHPNVVLIGLNLSKEDYGETHINQFIKDIDMTFPIVLDSDGDAQKKYGIMTIPTTFIVDEQGKVLQKILGPVTKERLIEEVAR</sequence>
<dbReference type="PROSITE" id="PS00194">
    <property type="entry name" value="THIOREDOXIN_1"/>
    <property type="match status" value="1"/>
</dbReference>
<keyword evidence="4" id="KW-1185">Reference proteome</keyword>
<organism evidence="3 4">
    <name type="scientific">Jeotgalibacillus marinus</name>
    <dbReference type="NCBI Taxonomy" id="86667"/>
    <lineage>
        <taxon>Bacteria</taxon>
        <taxon>Bacillati</taxon>
        <taxon>Bacillota</taxon>
        <taxon>Bacilli</taxon>
        <taxon>Bacillales</taxon>
        <taxon>Caryophanaceae</taxon>
        <taxon>Jeotgalibacillus</taxon>
    </lineage>
</organism>
<comment type="caution">
    <text evidence="3">The sequence shown here is derived from an EMBL/GenBank/DDBJ whole genome shotgun (WGS) entry which is preliminary data.</text>
</comment>
<dbReference type="PANTHER" id="PTHR42852">
    <property type="entry name" value="THIOL:DISULFIDE INTERCHANGE PROTEIN DSBE"/>
    <property type="match status" value="1"/>
</dbReference>
<dbReference type="SUPFAM" id="SSF52833">
    <property type="entry name" value="Thioredoxin-like"/>
    <property type="match status" value="1"/>
</dbReference>